<comment type="caution">
    <text evidence="2">The sequence shown here is derived from an EMBL/GenBank/DDBJ whole genome shotgun (WGS) entry which is preliminary data.</text>
</comment>
<feature type="signal peptide" evidence="1">
    <location>
        <begin position="1"/>
        <end position="30"/>
    </location>
</feature>
<dbReference type="EMBL" id="QSUB01000007">
    <property type="protein sequence ID" value="RGN02809.1"/>
    <property type="molecule type" value="Genomic_DNA"/>
</dbReference>
<organism evidence="2 3">
    <name type="scientific">Blautia obeum</name>
    <dbReference type="NCBI Taxonomy" id="40520"/>
    <lineage>
        <taxon>Bacteria</taxon>
        <taxon>Bacillati</taxon>
        <taxon>Bacillota</taxon>
        <taxon>Clostridia</taxon>
        <taxon>Lachnospirales</taxon>
        <taxon>Lachnospiraceae</taxon>
        <taxon>Blautia</taxon>
    </lineage>
</organism>
<dbReference type="RefSeq" id="WP_117739525.1">
    <property type="nucleotide sequence ID" value="NZ_QSUB01000007.1"/>
</dbReference>
<dbReference type="Proteomes" id="UP000261222">
    <property type="component" value="Unassembled WGS sequence"/>
</dbReference>
<reference evidence="2 3" key="1">
    <citation type="submission" date="2018-08" db="EMBL/GenBank/DDBJ databases">
        <title>A genome reference for cultivated species of the human gut microbiota.</title>
        <authorList>
            <person name="Zou Y."/>
            <person name="Xue W."/>
            <person name="Luo G."/>
        </authorList>
    </citation>
    <scope>NUCLEOTIDE SEQUENCE [LARGE SCALE GENOMIC DNA]</scope>
    <source>
        <strain evidence="2 3">OM06-11AA</strain>
    </source>
</reference>
<accession>A0A3E5A2U1</accession>
<dbReference type="AlphaFoldDB" id="A0A3E5A2U1"/>
<sequence>MKKKKFFPLSMGIGFLFTGLFCCFSVSADAVEGSPGQTVSGEYAVVINTDTSSSQNTGTLVFDDGTDTVSSYLSTGSSAANLPASQILKKASDTSDYNVLSSSALSAAAAQSAATSYYIGQEKYIYRSNSTGKTYVCIGIGEHCYIWMDKDMKASYDAAGKTSSIAKDMAGVYDGQPYRILNTLAGGNIPYEDNSGKISILLETLSSASGMYMYDTDITAIHINTPSASAYVSGEMSKRNGLLVHEGQHALLWLKTRFSNTGRYMWLNEGLAVTAMDYLWGGIDSSG</sequence>
<name>A0A3E5A2U1_9FIRM</name>
<feature type="chain" id="PRO_5017634968" evidence="1">
    <location>
        <begin position="31"/>
        <end position="287"/>
    </location>
</feature>
<evidence type="ECO:0000256" key="1">
    <source>
        <dbReference type="SAM" id="SignalP"/>
    </source>
</evidence>
<keyword evidence="1" id="KW-0732">Signal</keyword>
<proteinExistence type="predicted"/>
<protein>
    <submittedName>
        <fullName evidence="2">Uncharacterized protein</fullName>
    </submittedName>
</protein>
<evidence type="ECO:0000313" key="2">
    <source>
        <dbReference type="EMBL" id="RGN02809.1"/>
    </source>
</evidence>
<gene>
    <name evidence="2" type="ORF">DXB81_14125</name>
</gene>
<evidence type="ECO:0000313" key="3">
    <source>
        <dbReference type="Proteomes" id="UP000261222"/>
    </source>
</evidence>